<comment type="cofactor">
    <cofactor evidence="7">
        <name>heme</name>
        <dbReference type="ChEBI" id="CHEBI:30413"/>
    </cofactor>
</comment>
<dbReference type="GO" id="GO:0016705">
    <property type="term" value="F:oxidoreductase activity, acting on paired donors, with incorporation or reduction of molecular oxygen"/>
    <property type="evidence" value="ECO:0007669"/>
    <property type="project" value="InterPro"/>
</dbReference>
<dbReference type="PROSITE" id="PS00086">
    <property type="entry name" value="CYTOCHROME_P450"/>
    <property type="match status" value="1"/>
</dbReference>
<dbReference type="EMBL" id="AP023396">
    <property type="protein sequence ID" value="BCK52611.1"/>
    <property type="molecule type" value="Genomic_DNA"/>
</dbReference>
<keyword evidence="5 7" id="KW-0408">Iron</keyword>
<dbReference type="PRINTS" id="PR00385">
    <property type="entry name" value="P450"/>
</dbReference>
<dbReference type="PRINTS" id="PR00463">
    <property type="entry name" value="EP450I"/>
</dbReference>
<dbReference type="GeneID" id="80345008"/>
<dbReference type="GO" id="GO:0020037">
    <property type="term" value="F:heme binding"/>
    <property type="evidence" value="ECO:0007669"/>
    <property type="project" value="InterPro"/>
</dbReference>
<keyword evidence="4 8" id="KW-0560">Oxidoreductase</keyword>
<name>A0A7G1KCP5_9NOCA</name>
<evidence type="ECO:0000256" key="7">
    <source>
        <dbReference type="PIRSR" id="PIRSR602401-1"/>
    </source>
</evidence>
<dbReference type="Gene3D" id="1.10.630.10">
    <property type="entry name" value="Cytochrome P450"/>
    <property type="match status" value="1"/>
</dbReference>
<proteinExistence type="inferred from homology"/>
<evidence type="ECO:0000313" key="10">
    <source>
        <dbReference type="Proteomes" id="UP000516173"/>
    </source>
</evidence>
<organism evidence="9 10">
    <name type="scientific">Nocardia wallacei</name>
    <dbReference type="NCBI Taxonomy" id="480035"/>
    <lineage>
        <taxon>Bacteria</taxon>
        <taxon>Bacillati</taxon>
        <taxon>Actinomycetota</taxon>
        <taxon>Actinomycetes</taxon>
        <taxon>Mycobacteriales</taxon>
        <taxon>Nocardiaceae</taxon>
        <taxon>Nocardia</taxon>
    </lineage>
</organism>
<dbReference type="KEGG" id="nwl:NWFMUON74_03830"/>
<dbReference type="InterPro" id="IPR036396">
    <property type="entry name" value="Cyt_P450_sf"/>
</dbReference>
<dbReference type="SUPFAM" id="SSF48264">
    <property type="entry name" value="Cytochrome P450"/>
    <property type="match status" value="1"/>
</dbReference>
<sequence length="457" mass="50884">MGFARSRRASAIPTAPGALPFVGHSLLLWREPWEFLASLPSLGSGLVRIRLGPFDAIVVCEPALTRQLLRDDRTFDKGGPLFDVARRIVGDNVITTGHAGHRQQRRRIQPALHRARLPGYAAAIATEIDAVVDGWNESRTIDVVTEMLRLTTRSFLRTMFSESLTPAELRQALDDVTAIVDGLYSRLLTPSWLEWLPTRANIRYRNATSSLRRLVARVVGRRRVHGTDPDDLLSALLTAHDSTLDRDSVDVYDQLMAFFIAGVETTASALSWTLHLLSAHPSVLAAVEAEVDRVIPDGLARHEHIGRLTSMRRVLTESLRLYPPGWLFTRVVTADVRLGGYPLSRGTSVIYSPYLLHHLDGEYSDPWRFDPGRWETSAASPDAYLPFGTGPRRCAAEEFALTEAMLALGTIVRRWHLAPCSEQPVRPRVAMALRPNRFRLEVTARTVVPGSAEEVTT</sequence>
<reference evidence="9 10" key="1">
    <citation type="submission" date="2020-08" db="EMBL/GenBank/DDBJ databases">
        <title>Genome Sequencing of Nocardia wallacei strain FMUON74 and assembly.</title>
        <authorList>
            <person name="Toyokawa M."/>
            <person name="Uesaka K."/>
        </authorList>
    </citation>
    <scope>NUCLEOTIDE SEQUENCE [LARGE SCALE GENOMIC DNA]</scope>
    <source>
        <strain evidence="9 10">FMUON74</strain>
    </source>
</reference>
<evidence type="ECO:0000256" key="6">
    <source>
        <dbReference type="ARBA" id="ARBA00023033"/>
    </source>
</evidence>
<evidence type="ECO:0000256" key="1">
    <source>
        <dbReference type="ARBA" id="ARBA00010617"/>
    </source>
</evidence>
<dbReference type="InterPro" id="IPR002401">
    <property type="entry name" value="Cyt_P450_E_grp-I"/>
</dbReference>
<dbReference type="GO" id="GO:0004497">
    <property type="term" value="F:monooxygenase activity"/>
    <property type="evidence" value="ECO:0007669"/>
    <property type="project" value="UniProtKB-KW"/>
</dbReference>
<evidence type="ECO:0000256" key="3">
    <source>
        <dbReference type="ARBA" id="ARBA00022723"/>
    </source>
</evidence>
<keyword evidence="10" id="KW-1185">Reference proteome</keyword>
<comment type="similarity">
    <text evidence="1 8">Belongs to the cytochrome P450 family.</text>
</comment>
<evidence type="ECO:0000256" key="4">
    <source>
        <dbReference type="ARBA" id="ARBA00023002"/>
    </source>
</evidence>
<dbReference type="Pfam" id="PF00067">
    <property type="entry name" value="p450"/>
    <property type="match status" value="1"/>
</dbReference>
<feature type="binding site" description="axial binding residue" evidence="7">
    <location>
        <position position="394"/>
    </location>
    <ligand>
        <name>heme</name>
        <dbReference type="ChEBI" id="CHEBI:30413"/>
    </ligand>
    <ligandPart>
        <name>Fe</name>
        <dbReference type="ChEBI" id="CHEBI:18248"/>
    </ligandPart>
</feature>
<dbReference type="InterPro" id="IPR017972">
    <property type="entry name" value="Cyt_P450_CS"/>
</dbReference>
<protein>
    <submittedName>
        <fullName evidence="9">Cytochrome P450</fullName>
    </submittedName>
</protein>
<keyword evidence="6 8" id="KW-0503">Monooxygenase</keyword>
<accession>A0A7G1KCP5</accession>
<dbReference type="Proteomes" id="UP000516173">
    <property type="component" value="Chromosome"/>
</dbReference>
<dbReference type="RefSeq" id="WP_187686297.1">
    <property type="nucleotide sequence ID" value="NZ_AP023396.1"/>
</dbReference>
<dbReference type="PANTHER" id="PTHR24291:SF50">
    <property type="entry name" value="BIFUNCTIONAL ALBAFLAVENONE MONOOXYGENASE_TERPENE SYNTHASE"/>
    <property type="match status" value="1"/>
</dbReference>
<evidence type="ECO:0000256" key="5">
    <source>
        <dbReference type="ARBA" id="ARBA00023004"/>
    </source>
</evidence>
<evidence type="ECO:0000256" key="2">
    <source>
        <dbReference type="ARBA" id="ARBA00022617"/>
    </source>
</evidence>
<dbReference type="GO" id="GO:0005506">
    <property type="term" value="F:iron ion binding"/>
    <property type="evidence" value="ECO:0007669"/>
    <property type="project" value="InterPro"/>
</dbReference>
<dbReference type="AlphaFoldDB" id="A0A7G1KCP5"/>
<dbReference type="PANTHER" id="PTHR24291">
    <property type="entry name" value="CYTOCHROME P450 FAMILY 4"/>
    <property type="match status" value="1"/>
</dbReference>
<evidence type="ECO:0000313" key="9">
    <source>
        <dbReference type="EMBL" id="BCK52611.1"/>
    </source>
</evidence>
<dbReference type="InterPro" id="IPR001128">
    <property type="entry name" value="Cyt_P450"/>
</dbReference>
<evidence type="ECO:0000256" key="8">
    <source>
        <dbReference type="RuleBase" id="RU000461"/>
    </source>
</evidence>
<keyword evidence="2 7" id="KW-0349">Heme</keyword>
<gene>
    <name evidence="9" type="ORF">NWFMUON74_03830</name>
</gene>
<keyword evidence="3 7" id="KW-0479">Metal-binding</keyword>
<dbReference type="InterPro" id="IPR050196">
    <property type="entry name" value="Cytochrome_P450_Monoox"/>
</dbReference>